<dbReference type="EC" id="2.8.1.13" evidence="9"/>
<dbReference type="PATRIC" id="fig|1619042.3.peg.162"/>
<dbReference type="GO" id="GO:0002143">
    <property type="term" value="P:tRNA wobble position uridine thiolation"/>
    <property type="evidence" value="ECO:0007669"/>
    <property type="project" value="TreeGrafter"/>
</dbReference>
<comment type="function">
    <text evidence="9">Catalyzes the 2-thiolation of uridine at the wobble position (U34) of tRNA, leading to the formation of s(2)U34.</text>
</comment>
<feature type="binding site" evidence="9">
    <location>
        <position position="121"/>
    </location>
    <ligand>
        <name>ATP</name>
        <dbReference type="ChEBI" id="CHEBI:30616"/>
    </ligand>
</feature>
<dbReference type="PANTHER" id="PTHR11933:SF5">
    <property type="entry name" value="MITOCHONDRIAL TRNA-SPECIFIC 2-THIOURIDYLASE 1"/>
    <property type="match status" value="1"/>
</dbReference>
<dbReference type="Gene3D" id="2.30.30.280">
    <property type="entry name" value="Adenine nucleotide alpha hydrolases-like domains"/>
    <property type="match status" value="1"/>
</dbReference>
<evidence type="ECO:0000256" key="5">
    <source>
        <dbReference type="ARBA" id="ARBA00022840"/>
    </source>
</evidence>
<feature type="active site" description="Nucleophile" evidence="9">
    <location>
        <position position="97"/>
    </location>
</feature>
<feature type="region of interest" description="Interaction with target base in tRNA" evidence="9">
    <location>
        <begin position="92"/>
        <end position="94"/>
    </location>
</feature>
<keyword evidence="5 9" id="KW-0067">ATP-binding</keyword>
<evidence type="ECO:0000256" key="2">
    <source>
        <dbReference type="ARBA" id="ARBA00022679"/>
    </source>
</evidence>
<feature type="domain" description="tRNA-specific 2-thiouridylase MnmA-like C-terminal" evidence="10">
    <location>
        <begin position="284"/>
        <end position="354"/>
    </location>
</feature>
<dbReference type="Gene3D" id="2.40.30.10">
    <property type="entry name" value="Translation factors"/>
    <property type="match status" value="1"/>
</dbReference>
<accession>A0A0G1P2P7</accession>
<feature type="domain" description="tRNA-specific 2-thiouridylase MnmA-like central" evidence="11">
    <location>
        <begin position="207"/>
        <end position="273"/>
    </location>
</feature>
<evidence type="ECO:0000256" key="4">
    <source>
        <dbReference type="ARBA" id="ARBA00022741"/>
    </source>
</evidence>
<evidence type="ECO:0000259" key="11">
    <source>
        <dbReference type="Pfam" id="PF20259"/>
    </source>
</evidence>
<evidence type="ECO:0000256" key="7">
    <source>
        <dbReference type="ARBA" id="ARBA00023157"/>
    </source>
</evidence>
<dbReference type="Pfam" id="PF20258">
    <property type="entry name" value="tRNA_Me_trans_C"/>
    <property type="match status" value="1"/>
</dbReference>
<dbReference type="InterPro" id="IPR046885">
    <property type="entry name" value="MnmA-like_C"/>
</dbReference>
<keyword evidence="9" id="KW-0963">Cytoplasm</keyword>
<dbReference type="GO" id="GO:0103016">
    <property type="term" value="F:tRNA-uridine 2-sulfurtransferase activity"/>
    <property type="evidence" value="ECO:0007669"/>
    <property type="project" value="UniProtKB-EC"/>
</dbReference>
<feature type="site" description="Interaction with tRNA" evidence="9">
    <location>
        <position position="338"/>
    </location>
</feature>
<dbReference type="InterPro" id="IPR046884">
    <property type="entry name" value="MnmA-like_central"/>
</dbReference>
<keyword evidence="4 9" id="KW-0547">Nucleotide-binding</keyword>
<keyword evidence="6 9" id="KW-0694">RNA-binding</keyword>
<evidence type="ECO:0000256" key="9">
    <source>
        <dbReference type="HAMAP-Rule" id="MF_00144"/>
    </source>
</evidence>
<keyword evidence="7" id="KW-1015">Disulfide bond</keyword>
<comment type="caution">
    <text evidence="9">Lacks conserved residue(s) required for the propagation of feature annotation.</text>
</comment>
<dbReference type="NCBIfam" id="NF001138">
    <property type="entry name" value="PRK00143.1"/>
    <property type="match status" value="1"/>
</dbReference>
<comment type="subcellular location">
    <subcellularLocation>
        <location evidence="9">Cytoplasm</location>
    </subcellularLocation>
</comment>
<dbReference type="InterPro" id="IPR023382">
    <property type="entry name" value="MnmA-like_central_sf"/>
</dbReference>
<organism evidence="12 13">
    <name type="scientific">Candidatus Magasanikbacteria bacterium GW2011_GWA2_46_17</name>
    <dbReference type="NCBI Taxonomy" id="1619042"/>
    <lineage>
        <taxon>Bacteria</taxon>
        <taxon>Candidatus Magasanikiibacteriota</taxon>
    </lineage>
</organism>
<dbReference type="GO" id="GO:0005524">
    <property type="term" value="F:ATP binding"/>
    <property type="evidence" value="ECO:0007669"/>
    <property type="project" value="UniProtKB-KW"/>
</dbReference>
<dbReference type="HAMAP" id="MF_00144">
    <property type="entry name" value="tRNA_thiouridyl_MnmA"/>
    <property type="match status" value="1"/>
</dbReference>
<evidence type="ECO:0000256" key="8">
    <source>
        <dbReference type="ARBA" id="ARBA00051542"/>
    </source>
</evidence>
<dbReference type="Pfam" id="PF20259">
    <property type="entry name" value="tRNA_Me_trans_M"/>
    <property type="match status" value="1"/>
</dbReference>
<evidence type="ECO:0000313" key="13">
    <source>
        <dbReference type="Proteomes" id="UP000034175"/>
    </source>
</evidence>
<comment type="caution">
    <text evidence="12">The sequence shown here is derived from an EMBL/GenBank/DDBJ whole genome shotgun (WGS) entry which is preliminary data.</text>
</comment>
<dbReference type="NCBIfam" id="TIGR00420">
    <property type="entry name" value="trmU"/>
    <property type="match status" value="1"/>
</dbReference>
<sequence>MVKTVFVGLSGGVDSAVSAALLKDRGFNVVGVFIKIWQPEFIECTWATDRLDAMRVCVALGIPFREIDLSADYKRMVVEDMIAAYSHGITPNPDVLCNRHIKFGRFLNYALREGADYIATGHYARIGQGKRQKAKGKSLELFRGADRNKDQSYFLYTLGQQELARTLFPVGGLQKKEVRILARQFGLPVAQKADSQGLCFVGDVSMKDFLSRYIKLESGHVLDPNGNIIGRHDGAALYTIGQRHGFNIERVAGERAPHYVISVDIPSNSIRVSSRREDASRKEAFIDEARWIADVPPMPFRAQAQTRYREHSSDAVIAETTGGVSIAFEESHIAAPGQSLVIYDGEKCLGGGIIRK</sequence>
<reference evidence="12 13" key="1">
    <citation type="journal article" date="2015" name="Nature">
        <title>rRNA introns, odd ribosomes, and small enigmatic genomes across a large radiation of phyla.</title>
        <authorList>
            <person name="Brown C.T."/>
            <person name="Hug L.A."/>
            <person name="Thomas B.C."/>
            <person name="Sharon I."/>
            <person name="Castelle C.J."/>
            <person name="Singh A."/>
            <person name="Wilkins M.J."/>
            <person name="Williams K.H."/>
            <person name="Banfield J.F."/>
        </authorList>
    </citation>
    <scope>NUCLEOTIDE SEQUENCE [LARGE SCALE GENOMIC DNA]</scope>
</reference>
<evidence type="ECO:0000256" key="3">
    <source>
        <dbReference type="ARBA" id="ARBA00022694"/>
    </source>
</evidence>
<feature type="binding site" evidence="9">
    <location>
        <position position="34"/>
    </location>
    <ligand>
        <name>ATP</name>
        <dbReference type="ChEBI" id="CHEBI:30616"/>
    </ligand>
</feature>
<dbReference type="EMBL" id="LCMA01000003">
    <property type="protein sequence ID" value="KKU27169.1"/>
    <property type="molecule type" value="Genomic_DNA"/>
</dbReference>
<comment type="catalytic activity">
    <reaction evidence="8 9">
        <text>S-sulfanyl-L-cysteinyl-[protein] + uridine(34) in tRNA + AH2 + ATP = 2-thiouridine(34) in tRNA + L-cysteinyl-[protein] + A + AMP + diphosphate + H(+)</text>
        <dbReference type="Rhea" id="RHEA:47032"/>
        <dbReference type="Rhea" id="RHEA-COMP:10131"/>
        <dbReference type="Rhea" id="RHEA-COMP:11726"/>
        <dbReference type="Rhea" id="RHEA-COMP:11727"/>
        <dbReference type="Rhea" id="RHEA-COMP:11728"/>
        <dbReference type="ChEBI" id="CHEBI:13193"/>
        <dbReference type="ChEBI" id="CHEBI:15378"/>
        <dbReference type="ChEBI" id="CHEBI:17499"/>
        <dbReference type="ChEBI" id="CHEBI:29950"/>
        <dbReference type="ChEBI" id="CHEBI:30616"/>
        <dbReference type="ChEBI" id="CHEBI:33019"/>
        <dbReference type="ChEBI" id="CHEBI:61963"/>
        <dbReference type="ChEBI" id="CHEBI:65315"/>
        <dbReference type="ChEBI" id="CHEBI:87170"/>
        <dbReference type="ChEBI" id="CHEBI:456215"/>
        <dbReference type="EC" id="2.8.1.13"/>
    </reaction>
</comment>
<evidence type="ECO:0000259" key="10">
    <source>
        <dbReference type="Pfam" id="PF20258"/>
    </source>
</evidence>
<evidence type="ECO:0000256" key="6">
    <source>
        <dbReference type="ARBA" id="ARBA00022884"/>
    </source>
</evidence>
<dbReference type="Pfam" id="PF03054">
    <property type="entry name" value="tRNA_Me_trans"/>
    <property type="match status" value="1"/>
</dbReference>
<evidence type="ECO:0000256" key="1">
    <source>
        <dbReference type="ARBA" id="ARBA00022555"/>
    </source>
</evidence>
<dbReference type="Gene3D" id="3.40.50.620">
    <property type="entry name" value="HUPs"/>
    <property type="match status" value="1"/>
</dbReference>
<keyword evidence="1 9" id="KW-0820">tRNA-binding</keyword>
<proteinExistence type="inferred from homology"/>
<feature type="region of interest" description="Interaction with tRNA" evidence="9">
    <location>
        <begin position="307"/>
        <end position="308"/>
    </location>
</feature>
<dbReference type="SUPFAM" id="SSF52402">
    <property type="entry name" value="Adenine nucleotide alpha hydrolases-like"/>
    <property type="match status" value="1"/>
</dbReference>
<keyword evidence="3 9" id="KW-0819">tRNA processing</keyword>
<dbReference type="Proteomes" id="UP000034175">
    <property type="component" value="Unassembled WGS sequence"/>
</dbReference>
<dbReference type="AlphaFoldDB" id="A0A0G1P2P7"/>
<name>A0A0G1P2P7_9BACT</name>
<dbReference type="InterPro" id="IPR004506">
    <property type="entry name" value="MnmA-like"/>
</dbReference>
<dbReference type="FunFam" id="3.40.50.620:FF:000115">
    <property type="entry name" value="tRNA-specific 2-thiouridylase MnmA"/>
    <property type="match status" value="1"/>
</dbReference>
<feature type="active site" description="Cysteine persulfide intermediate" evidence="9">
    <location>
        <position position="199"/>
    </location>
</feature>
<keyword evidence="2 9" id="KW-0808">Transferase</keyword>
<dbReference type="GO" id="GO:0000049">
    <property type="term" value="F:tRNA binding"/>
    <property type="evidence" value="ECO:0007669"/>
    <property type="project" value="UniProtKB-KW"/>
</dbReference>
<comment type="similarity">
    <text evidence="9">Belongs to the MnmA/TRMU family.</text>
</comment>
<dbReference type="PANTHER" id="PTHR11933">
    <property type="entry name" value="TRNA 5-METHYLAMINOMETHYL-2-THIOURIDYLATE -METHYLTRANSFERASE"/>
    <property type="match status" value="1"/>
</dbReference>
<dbReference type="CDD" id="cd01998">
    <property type="entry name" value="MnmA_TRMU-like"/>
    <property type="match status" value="1"/>
</dbReference>
<feature type="site" description="Interaction with tRNA" evidence="9">
    <location>
        <position position="122"/>
    </location>
</feature>
<feature type="region of interest" description="Interaction with tRNA" evidence="9">
    <location>
        <begin position="149"/>
        <end position="151"/>
    </location>
</feature>
<gene>
    <name evidence="9" type="primary">mnmA</name>
    <name evidence="12" type="ORF">UX39_C0003G0008</name>
</gene>
<feature type="binding site" evidence="9">
    <location>
        <begin position="8"/>
        <end position="15"/>
    </location>
    <ligand>
        <name>ATP</name>
        <dbReference type="ChEBI" id="CHEBI:30616"/>
    </ligand>
</feature>
<dbReference type="GO" id="GO:0005737">
    <property type="term" value="C:cytoplasm"/>
    <property type="evidence" value="ECO:0007669"/>
    <property type="project" value="UniProtKB-SubCell"/>
</dbReference>
<protein>
    <recommendedName>
        <fullName evidence="9">tRNA-specific 2-thiouridylase MnmA</fullName>
        <ecNumber evidence="9">2.8.1.13</ecNumber>
    </recommendedName>
</protein>
<evidence type="ECO:0000313" key="12">
    <source>
        <dbReference type="EMBL" id="KKU27169.1"/>
    </source>
</evidence>
<dbReference type="InterPro" id="IPR014729">
    <property type="entry name" value="Rossmann-like_a/b/a_fold"/>
</dbReference>